<dbReference type="Pfam" id="PF00175">
    <property type="entry name" value="NAD_binding_1"/>
    <property type="match status" value="1"/>
</dbReference>
<evidence type="ECO:0000256" key="5">
    <source>
        <dbReference type="ARBA" id="ARBA00022827"/>
    </source>
</evidence>
<accession>A0A4V5MUP0</accession>
<evidence type="ECO:0000256" key="3">
    <source>
        <dbReference type="ARBA" id="ARBA00022714"/>
    </source>
</evidence>
<name>A0A4V5MUP0_9RHOB</name>
<comment type="cofactor">
    <cofactor evidence="1">
        <name>FAD</name>
        <dbReference type="ChEBI" id="CHEBI:57692"/>
    </cofactor>
</comment>
<feature type="domain" description="Oxidoreductase FAD/NAD(P)-binding" evidence="9">
    <location>
        <begin position="34"/>
        <end position="141"/>
    </location>
</feature>
<dbReference type="OrthoDB" id="9786134at2"/>
<gene>
    <name evidence="10" type="ORF">FA743_19605</name>
</gene>
<dbReference type="PRINTS" id="PR00409">
    <property type="entry name" value="PHDIOXRDTASE"/>
</dbReference>
<dbReference type="InterPro" id="IPR039261">
    <property type="entry name" value="FNR_nucleotide-bd"/>
</dbReference>
<keyword evidence="7" id="KW-0408">Iron</keyword>
<keyword evidence="6" id="KW-0560">Oxidoreductase</keyword>
<evidence type="ECO:0000256" key="7">
    <source>
        <dbReference type="ARBA" id="ARBA00023004"/>
    </source>
</evidence>
<dbReference type="GO" id="GO:0016491">
    <property type="term" value="F:oxidoreductase activity"/>
    <property type="evidence" value="ECO:0007669"/>
    <property type="project" value="UniProtKB-KW"/>
</dbReference>
<evidence type="ECO:0000256" key="8">
    <source>
        <dbReference type="ARBA" id="ARBA00023014"/>
    </source>
</evidence>
<sequence>MRFLHGAVRVGDVITAQRPQGEFTLPPGDGPLVLVSAGVGITPMLTMLHALVADQPQRLVSVIHAARNGRHRAFAAEMAEPVSRGGRLARRVHYGAPEDGDDPRTFDRTGRIKAAGLLALPTADDADYLLCGPAGFLADMRAGLEKGGVASGRIHLETFGPAG</sequence>
<keyword evidence="5" id="KW-0274">FAD</keyword>
<evidence type="ECO:0000256" key="6">
    <source>
        <dbReference type="ARBA" id="ARBA00023002"/>
    </source>
</evidence>
<keyword evidence="8" id="KW-0411">Iron-sulfur</keyword>
<keyword evidence="3" id="KW-0001">2Fe-2S</keyword>
<evidence type="ECO:0000313" key="10">
    <source>
        <dbReference type="EMBL" id="TJZ88998.1"/>
    </source>
</evidence>
<evidence type="ECO:0000256" key="1">
    <source>
        <dbReference type="ARBA" id="ARBA00001974"/>
    </source>
</evidence>
<dbReference type="Gene3D" id="3.40.50.80">
    <property type="entry name" value="Nucleotide-binding domain of ferredoxin-NADP reductase (FNR) module"/>
    <property type="match status" value="1"/>
</dbReference>
<dbReference type="PANTHER" id="PTHR47354:SF8">
    <property type="entry name" value="1,2-PHENYLACETYL-COA EPOXIDASE, SUBUNIT E"/>
    <property type="match status" value="1"/>
</dbReference>
<dbReference type="EMBL" id="SUNI01000047">
    <property type="protein sequence ID" value="TJZ88998.1"/>
    <property type="molecule type" value="Genomic_DNA"/>
</dbReference>
<dbReference type="PANTHER" id="PTHR47354">
    <property type="entry name" value="NADH OXIDOREDUCTASE HCR"/>
    <property type="match status" value="1"/>
</dbReference>
<evidence type="ECO:0000256" key="4">
    <source>
        <dbReference type="ARBA" id="ARBA00022723"/>
    </source>
</evidence>
<dbReference type="InterPro" id="IPR001433">
    <property type="entry name" value="OxRdtase_FAD/NAD-bd"/>
</dbReference>
<dbReference type="Proteomes" id="UP000309747">
    <property type="component" value="Unassembled WGS sequence"/>
</dbReference>
<dbReference type="RefSeq" id="WP_136887745.1">
    <property type="nucleotide sequence ID" value="NZ_SUNI01000047.1"/>
</dbReference>
<organism evidence="10 11">
    <name type="scientific">Paracoccus gahaiensis</name>
    <dbReference type="NCBI Taxonomy" id="1706839"/>
    <lineage>
        <taxon>Bacteria</taxon>
        <taxon>Pseudomonadati</taxon>
        <taxon>Pseudomonadota</taxon>
        <taxon>Alphaproteobacteria</taxon>
        <taxon>Rhodobacterales</taxon>
        <taxon>Paracoccaceae</taxon>
        <taxon>Paracoccus</taxon>
    </lineage>
</organism>
<dbReference type="GO" id="GO:0050660">
    <property type="term" value="F:flavin adenine dinucleotide binding"/>
    <property type="evidence" value="ECO:0007669"/>
    <property type="project" value="TreeGrafter"/>
</dbReference>
<proteinExistence type="predicted"/>
<evidence type="ECO:0000256" key="2">
    <source>
        <dbReference type="ARBA" id="ARBA00022630"/>
    </source>
</evidence>
<evidence type="ECO:0000313" key="11">
    <source>
        <dbReference type="Proteomes" id="UP000309747"/>
    </source>
</evidence>
<comment type="caution">
    <text evidence="10">The sequence shown here is derived from an EMBL/GenBank/DDBJ whole genome shotgun (WGS) entry which is preliminary data.</text>
</comment>
<dbReference type="AlphaFoldDB" id="A0A4V5MUP0"/>
<dbReference type="GO" id="GO:0046872">
    <property type="term" value="F:metal ion binding"/>
    <property type="evidence" value="ECO:0007669"/>
    <property type="project" value="UniProtKB-KW"/>
</dbReference>
<evidence type="ECO:0000259" key="9">
    <source>
        <dbReference type="Pfam" id="PF00175"/>
    </source>
</evidence>
<dbReference type="InterPro" id="IPR050415">
    <property type="entry name" value="MRET"/>
</dbReference>
<keyword evidence="11" id="KW-1185">Reference proteome</keyword>
<reference evidence="10 11" key="1">
    <citation type="submission" date="2019-04" db="EMBL/GenBank/DDBJ databases">
        <authorList>
            <person name="Li J."/>
        </authorList>
    </citation>
    <scope>NUCLEOTIDE SEQUENCE [LARGE SCALE GENOMIC DNA]</scope>
    <source>
        <strain evidence="10 11">KCTC 42687</strain>
    </source>
</reference>
<dbReference type="GO" id="GO:0051537">
    <property type="term" value="F:2 iron, 2 sulfur cluster binding"/>
    <property type="evidence" value="ECO:0007669"/>
    <property type="project" value="UniProtKB-KW"/>
</dbReference>
<protein>
    <recommendedName>
        <fullName evidence="9">Oxidoreductase FAD/NAD(P)-binding domain-containing protein</fullName>
    </recommendedName>
</protein>
<keyword evidence="2" id="KW-0285">Flavoprotein</keyword>
<dbReference type="SUPFAM" id="SSF52343">
    <property type="entry name" value="Ferredoxin reductase-like, C-terminal NADP-linked domain"/>
    <property type="match status" value="1"/>
</dbReference>
<keyword evidence="4" id="KW-0479">Metal-binding</keyword>